<proteinExistence type="inferred from homology"/>
<dbReference type="NCBIfam" id="NF005754">
    <property type="entry name" value="PRK07578.1"/>
    <property type="match status" value="1"/>
</dbReference>
<dbReference type="Proteomes" id="UP000221961">
    <property type="component" value="Chromosome"/>
</dbReference>
<dbReference type="SUPFAM" id="SSF51735">
    <property type="entry name" value="NAD(P)-binding Rossmann-fold domains"/>
    <property type="match status" value="1"/>
</dbReference>
<dbReference type="CDD" id="cd11731">
    <property type="entry name" value="Lin1944_like_SDR_c"/>
    <property type="match status" value="1"/>
</dbReference>
<dbReference type="RefSeq" id="WP_098695893.1">
    <property type="nucleotide sequence ID" value="NZ_CP023778.1"/>
</dbReference>
<dbReference type="InterPro" id="IPR002347">
    <property type="entry name" value="SDR_fam"/>
</dbReference>
<dbReference type="PANTHER" id="PTHR43477">
    <property type="entry name" value="DIHYDROANTICAPSIN 7-DEHYDROGENASE"/>
    <property type="match status" value="1"/>
</dbReference>
<dbReference type="InterPro" id="IPR036291">
    <property type="entry name" value="NAD(P)-bd_dom_sf"/>
</dbReference>
<dbReference type="PRINTS" id="PR00081">
    <property type="entry name" value="GDHRDH"/>
</dbReference>
<accession>A0A291RMJ7</accession>
<protein>
    <submittedName>
        <fullName evidence="3">Short chain dehydrogenase</fullName>
    </submittedName>
</protein>
<dbReference type="EMBL" id="CP023778">
    <property type="protein sequence ID" value="ATL68831.1"/>
    <property type="molecule type" value="Genomic_DNA"/>
</dbReference>
<keyword evidence="2" id="KW-0560">Oxidoreductase</keyword>
<evidence type="ECO:0000256" key="2">
    <source>
        <dbReference type="ARBA" id="ARBA00023002"/>
    </source>
</evidence>
<organism evidence="3 4">
    <name type="scientific">Nocardia terpenica</name>
    <dbReference type="NCBI Taxonomy" id="455432"/>
    <lineage>
        <taxon>Bacteria</taxon>
        <taxon>Bacillati</taxon>
        <taxon>Actinomycetota</taxon>
        <taxon>Actinomycetes</taxon>
        <taxon>Mycobacteriales</taxon>
        <taxon>Nocardiaceae</taxon>
        <taxon>Nocardia</taxon>
    </lineage>
</organism>
<dbReference type="GeneID" id="88360446"/>
<dbReference type="Gene3D" id="3.40.50.720">
    <property type="entry name" value="NAD(P)-binding Rossmann-like Domain"/>
    <property type="match status" value="1"/>
</dbReference>
<name>A0A291RMJ7_9NOCA</name>
<evidence type="ECO:0000313" key="3">
    <source>
        <dbReference type="EMBL" id="ATL68831.1"/>
    </source>
</evidence>
<dbReference type="PANTHER" id="PTHR43477:SF1">
    <property type="entry name" value="DIHYDROANTICAPSIN 7-DEHYDROGENASE"/>
    <property type="match status" value="1"/>
</dbReference>
<evidence type="ECO:0000313" key="4">
    <source>
        <dbReference type="Proteomes" id="UP000221961"/>
    </source>
</evidence>
<dbReference type="AlphaFoldDB" id="A0A291RMJ7"/>
<dbReference type="Pfam" id="PF13561">
    <property type="entry name" value="adh_short_C2"/>
    <property type="match status" value="1"/>
</dbReference>
<dbReference type="GO" id="GO:0016491">
    <property type="term" value="F:oxidoreductase activity"/>
    <property type="evidence" value="ECO:0007669"/>
    <property type="project" value="UniProtKB-KW"/>
</dbReference>
<reference evidence="3 4" key="1">
    <citation type="submission" date="2017-10" db="EMBL/GenBank/DDBJ databases">
        <title>Comparative genomics between pathogenic Norcardia.</title>
        <authorList>
            <person name="Zeng L."/>
        </authorList>
    </citation>
    <scope>NUCLEOTIDE SEQUENCE [LARGE SCALE GENOMIC DNA]</scope>
    <source>
        <strain evidence="3 4">NC_YFY_NT001</strain>
    </source>
</reference>
<evidence type="ECO:0000256" key="1">
    <source>
        <dbReference type="ARBA" id="ARBA00006484"/>
    </source>
</evidence>
<dbReference type="KEGG" id="ntp:CRH09_24215"/>
<sequence length="200" mass="20612">MKIVVIGATGTIGTALADALAADHEVVRASRRGAVRVDLADPASIKTLFATVGNIDGVIAVAGSGRLTELTDPSDDNYFVGLDSKYLGQIHLVRHAARCLNSGGFVTLTSGVVPPTESGLSFAAAVNTGLDGFVPAAASEMPRGIRVNSVSPGWISETLESMGRDGAAGTPVSEVVRAYVELVDGTTNGRVIHPDHLPEH</sequence>
<gene>
    <name evidence="3" type="ORF">CRH09_24215</name>
</gene>
<dbReference type="InterPro" id="IPR051122">
    <property type="entry name" value="SDR_DHRS6-like"/>
</dbReference>
<comment type="similarity">
    <text evidence="1">Belongs to the short-chain dehydrogenases/reductases (SDR) family.</text>
</comment>